<dbReference type="Proteomes" id="UP000188145">
    <property type="component" value="Chromosome"/>
</dbReference>
<protein>
    <recommendedName>
        <fullName evidence="6">Integral membrane bound transporter domain-containing protein</fullName>
    </recommendedName>
</protein>
<evidence type="ECO:0000256" key="4">
    <source>
        <dbReference type="ARBA" id="ARBA00023136"/>
    </source>
</evidence>
<evidence type="ECO:0000259" key="6">
    <source>
        <dbReference type="Pfam" id="PF13515"/>
    </source>
</evidence>
<evidence type="ECO:0000256" key="5">
    <source>
        <dbReference type="SAM" id="Phobius"/>
    </source>
</evidence>
<evidence type="ECO:0000313" key="8">
    <source>
        <dbReference type="Proteomes" id="UP000188145"/>
    </source>
</evidence>
<feature type="transmembrane region" description="Helical" evidence="5">
    <location>
        <begin position="100"/>
        <end position="118"/>
    </location>
</feature>
<evidence type="ECO:0000313" key="7">
    <source>
        <dbReference type="EMBL" id="AQP47253.1"/>
    </source>
</evidence>
<keyword evidence="3 5" id="KW-1133">Transmembrane helix</keyword>
<evidence type="ECO:0000256" key="1">
    <source>
        <dbReference type="ARBA" id="ARBA00004141"/>
    </source>
</evidence>
<dbReference type="RefSeq" id="WP_077685584.1">
    <property type="nucleotide sequence ID" value="NZ_CP019606.1"/>
</dbReference>
<feature type="transmembrane region" description="Helical" evidence="5">
    <location>
        <begin position="75"/>
        <end position="93"/>
    </location>
</feature>
<keyword evidence="8" id="KW-1185">Reference proteome</keyword>
<dbReference type="InterPro" id="IPR049453">
    <property type="entry name" value="Memb_transporter_dom"/>
</dbReference>
<sequence length="395" mass="43349">MGEGTSKRGISWSSTGRTLQRARLRAFDLSERTARAGWRSQRLRVNRWRSRLFMILQISVAAGVSWGLAHYLLRHPAPFLATVAAIICLGFSFGQRLWRVVEVAVGVTVGVLIGDIFVHFFGTGVWQIMLVIALAMSVTTWLGARTLMVTQSAVQAATVLTVFPGFDQGVSRWQDALVGCSVALLFATVAPTTPINRPRMLAAKVLGEAAATVRAMVQALRAEDLDAAEGILERARATESELSALLTASNEGMAVVRTSPFLRRHRESVLQVSDLVVPLDRFIRNLRVLARRGAIATYRHEEVSPELLGVLSEMAQIIDDCASELFARRLPDSRLPEIRALAEKTSTLPLEGQLSSMVLLAQLRSMLVDLMELCGVDYTDAREAVPDMDEADRPA</sequence>
<reference evidence="8" key="1">
    <citation type="submission" date="2017-02" db="EMBL/GenBank/DDBJ databases">
        <title>Tessaracoccus aquaemaris sp. nov., isolated from the intestine of a Korean rockfish, Sebastes schlegelii, in a marine aquaculture pond.</title>
        <authorList>
            <person name="Tak E.J."/>
            <person name="Bae J.-W."/>
        </authorList>
    </citation>
    <scope>NUCLEOTIDE SEQUENCE [LARGE SCALE GENOMIC DNA]</scope>
    <source>
        <strain evidence="8">NSG39</strain>
    </source>
</reference>
<evidence type="ECO:0000256" key="2">
    <source>
        <dbReference type="ARBA" id="ARBA00022692"/>
    </source>
</evidence>
<proteinExistence type="predicted"/>
<name>A0A1Q2CMB9_9ACTN</name>
<dbReference type="KEGG" id="tes:BW730_06810"/>
<feature type="transmembrane region" description="Helical" evidence="5">
    <location>
        <begin position="52"/>
        <end position="69"/>
    </location>
</feature>
<dbReference type="OrthoDB" id="5198202at2"/>
<dbReference type="GO" id="GO:0016020">
    <property type="term" value="C:membrane"/>
    <property type="evidence" value="ECO:0007669"/>
    <property type="project" value="UniProtKB-SubCell"/>
</dbReference>
<dbReference type="Pfam" id="PF13515">
    <property type="entry name" value="FUSC_2"/>
    <property type="match status" value="1"/>
</dbReference>
<dbReference type="EMBL" id="CP019606">
    <property type="protein sequence ID" value="AQP47253.1"/>
    <property type="molecule type" value="Genomic_DNA"/>
</dbReference>
<feature type="domain" description="Integral membrane bound transporter" evidence="6">
    <location>
        <begin position="68"/>
        <end position="186"/>
    </location>
</feature>
<keyword evidence="4 5" id="KW-0472">Membrane</keyword>
<comment type="subcellular location">
    <subcellularLocation>
        <location evidence="1">Membrane</location>
        <topology evidence="1">Multi-pass membrane protein</topology>
    </subcellularLocation>
</comment>
<dbReference type="AlphaFoldDB" id="A0A1Q2CMB9"/>
<accession>A0A1Q2CMB9</accession>
<organism evidence="7 8">
    <name type="scientific">Tessaracoccus aquimaris</name>
    <dbReference type="NCBI Taxonomy" id="1332264"/>
    <lineage>
        <taxon>Bacteria</taxon>
        <taxon>Bacillati</taxon>
        <taxon>Actinomycetota</taxon>
        <taxon>Actinomycetes</taxon>
        <taxon>Propionibacteriales</taxon>
        <taxon>Propionibacteriaceae</taxon>
        <taxon>Tessaracoccus</taxon>
    </lineage>
</organism>
<evidence type="ECO:0000256" key="3">
    <source>
        <dbReference type="ARBA" id="ARBA00022989"/>
    </source>
</evidence>
<keyword evidence="2 5" id="KW-0812">Transmembrane</keyword>
<gene>
    <name evidence="7" type="ORF">BW730_06810</name>
</gene>
<dbReference type="STRING" id="1332264.BW730_06810"/>
<feature type="transmembrane region" description="Helical" evidence="5">
    <location>
        <begin position="124"/>
        <end position="144"/>
    </location>
</feature>